<dbReference type="Proteomes" id="UP001265746">
    <property type="component" value="Unassembled WGS sequence"/>
</dbReference>
<accession>A0AAD9VZX2</accession>
<proteinExistence type="predicted"/>
<evidence type="ECO:0000313" key="2">
    <source>
        <dbReference type="Proteomes" id="UP001265746"/>
    </source>
</evidence>
<protein>
    <recommendedName>
        <fullName evidence="3">F-box domain-containing protein</fullName>
    </recommendedName>
</protein>
<keyword evidence="2" id="KW-1185">Reference proteome</keyword>
<gene>
    <name evidence="1" type="ORF">N8I77_008860</name>
</gene>
<dbReference type="InterPro" id="IPR032675">
    <property type="entry name" value="LRR_dom_sf"/>
</dbReference>
<comment type="caution">
    <text evidence="1">The sequence shown here is derived from an EMBL/GenBank/DDBJ whole genome shotgun (WGS) entry which is preliminary data.</text>
</comment>
<dbReference type="Gene3D" id="3.80.10.10">
    <property type="entry name" value="Ribonuclease Inhibitor"/>
    <property type="match status" value="1"/>
</dbReference>
<dbReference type="SUPFAM" id="SSF52047">
    <property type="entry name" value="RNI-like"/>
    <property type="match status" value="1"/>
</dbReference>
<organism evidence="1 2">
    <name type="scientific">Phomopsis amygdali</name>
    <name type="common">Fusicoccum amygdali</name>
    <dbReference type="NCBI Taxonomy" id="1214568"/>
    <lineage>
        <taxon>Eukaryota</taxon>
        <taxon>Fungi</taxon>
        <taxon>Dikarya</taxon>
        <taxon>Ascomycota</taxon>
        <taxon>Pezizomycotina</taxon>
        <taxon>Sordariomycetes</taxon>
        <taxon>Sordariomycetidae</taxon>
        <taxon>Diaporthales</taxon>
        <taxon>Diaporthaceae</taxon>
        <taxon>Diaporthe</taxon>
    </lineage>
</organism>
<dbReference type="EMBL" id="JAUJFL010000005">
    <property type="protein sequence ID" value="KAK2602315.1"/>
    <property type="molecule type" value="Genomic_DNA"/>
</dbReference>
<evidence type="ECO:0000313" key="1">
    <source>
        <dbReference type="EMBL" id="KAK2602315.1"/>
    </source>
</evidence>
<name>A0AAD9VZX2_PHOAM</name>
<evidence type="ECO:0008006" key="3">
    <source>
        <dbReference type="Google" id="ProtNLM"/>
    </source>
</evidence>
<sequence>MTQAQLHATSPFERAPDEVLNEIFMHIATEYPENSDCGLLTWPCGPHPLLPVVQVNKRFNAVASPLLVLRWRLRPTDRNGAKFVLHLLKHPYLRSQVKSLALNVLSFERALQGDDPAPPNNRWPQSYCSTEEVELLVQSAERIYPPLADWRGDEEGLSWTGQIAQRSPGAIAALAVAWATELSTLDLTLDFWASGEPDPWLIQLVKMVVGVLSVPEGQDRDLSSPAMFTKLRCVSLGHWDTEGSMDGRIAAPFFRLPGLRVFRAYAMEAAGLTLDEADSSGSGTAIQPLADQLFPNGTSDVEELHINRSFITDNGIRVLTRACRRLRVLILQWGGSLVSEEESEFSSESIANAISLHADSLEEVRIDCYEDLWVQYCDNADPGSLGDCLVHCNKLKHLAIDLVVLYGLDDYDQNSASQPLSKVLPPSLISLRLAFEPASAGDQVTQENLVDLLRECGPKGRFPNLKKLDLTRCMDETEDYQDLLALAQEAGVDLMLRIRSAGSVIPRHTSTTVGSVTTVGFQ</sequence>
<dbReference type="AlphaFoldDB" id="A0AAD9VZX2"/>
<reference evidence="1" key="1">
    <citation type="submission" date="2023-06" db="EMBL/GenBank/DDBJ databases">
        <authorList>
            <person name="Noh H."/>
        </authorList>
    </citation>
    <scope>NUCLEOTIDE SEQUENCE</scope>
    <source>
        <strain evidence="1">DUCC20226</strain>
    </source>
</reference>